<keyword evidence="2 6" id="KW-0812">Transmembrane</keyword>
<dbReference type="InterPro" id="IPR052337">
    <property type="entry name" value="SAT4-like"/>
</dbReference>
<dbReference type="InterPro" id="IPR049326">
    <property type="entry name" value="Rhodopsin_dom_fungi"/>
</dbReference>
<feature type="domain" description="Rhodopsin" evidence="7">
    <location>
        <begin position="29"/>
        <end position="290"/>
    </location>
</feature>
<name>A0A9W9J357_9EURO</name>
<keyword evidence="3 6" id="KW-1133">Transmembrane helix</keyword>
<organism evidence="8 9">
    <name type="scientific">Penicillium cf. griseofulvum</name>
    <dbReference type="NCBI Taxonomy" id="2972120"/>
    <lineage>
        <taxon>Eukaryota</taxon>
        <taxon>Fungi</taxon>
        <taxon>Dikarya</taxon>
        <taxon>Ascomycota</taxon>
        <taxon>Pezizomycotina</taxon>
        <taxon>Eurotiomycetes</taxon>
        <taxon>Eurotiomycetidae</taxon>
        <taxon>Eurotiales</taxon>
        <taxon>Aspergillaceae</taxon>
        <taxon>Penicillium</taxon>
    </lineage>
</organism>
<reference evidence="8" key="2">
    <citation type="journal article" date="2023" name="IMA Fungus">
        <title>Comparative genomic study of the Penicillium genus elucidates a diverse pangenome and 15 lateral gene transfer events.</title>
        <authorList>
            <person name="Petersen C."/>
            <person name="Sorensen T."/>
            <person name="Nielsen M.R."/>
            <person name="Sondergaard T.E."/>
            <person name="Sorensen J.L."/>
            <person name="Fitzpatrick D.A."/>
            <person name="Frisvad J.C."/>
            <person name="Nielsen K.L."/>
        </authorList>
    </citation>
    <scope>NUCLEOTIDE SEQUENCE</scope>
    <source>
        <strain evidence="8">IBT 16849</strain>
    </source>
</reference>
<comment type="caution">
    <text evidence="8">The sequence shown here is derived from an EMBL/GenBank/DDBJ whole genome shotgun (WGS) entry which is preliminary data.</text>
</comment>
<evidence type="ECO:0000256" key="5">
    <source>
        <dbReference type="ARBA" id="ARBA00038359"/>
    </source>
</evidence>
<comment type="similarity">
    <text evidence="5">Belongs to the SAT4 family.</text>
</comment>
<sequence>MTDLDEDFGPALWVVNTIFIVLATFAVVARFTARRLRKLSLGADDWIMCVALFWDWILYGLFVGCRINGLGKHRATLSPETIAIFSELLYFFQIFYVLGPPSVKLALLFLYRRIFEHSSFLRIVNGMIVLISIWAIVMTFLAIFNCNPISAFWTMEGTCFDFKQFAIGYAIVNIITDFAVWLMPIPKVWNIQLPKPQKIALSLIFALGLLYEYPFASVTRTDIYLSLCPANTSFYLSDCAAAMARLLLSMLVLGEYDSTWLYAKGYMWSIIEVSTGIVCTCLPTMRVLLKTAFGGAFARIFGMSSGKASHQPSSNTPWSRTKEYYNNVEEVNTAEVLSYHRCTNNSELHDADWDTNSQRILVTEEVNIELQPVKQRAPVKVTQSTDLTRV</sequence>
<evidence type="ECO:0000256" key="1">
    <source>
        <dbReference type="ARBA" id="ARBA00004141"/>
    </source>
</evidence>
<evidence type="ECO:0000256" key="3">
    <source>
        <dbReference type="ARBA" id="ARBA00022989"/>
    </source>
</evidence>
<keyword evidence="9" id="KW-1185">Reference proteome</keyword>
<gene>
    <name evidence="8" type="ORF">N7472_008514</name>
</gene>
<feature type="transmembrane region" description="Helical" evidence="6">
    <location>
        <begin position="197"/>
        <end position="214"/>
    </location>
</feature>
<dbReference type="AlphaFoldDB" id="A0A9W9J357"/>
<evidence type="ECO:0000259" key="7">
    <source>
        <dbReference type="Pfam" id="PF20684"/>
    </source>
</evidence>
<dbReference type="PANTHER" id="PTHR33048">
    <property type="entry name" value="PTH11-LIKE INTEGRAL MEMBRANE PROTEIN (AFU_ORTHOLOGUE AFUA_5G11245)"/>
    <property type="match status" value="1"/>
</dbReference>
<feature type="transmembrane region" description="Helical" evidence="6">
    <location>
        <begin position="12"/>
        <end position="33"/>
    </location>
</feature>
<dbReference type="EMBL" id="JAPQKP010000005">
    <property type="protein sequence ID" value="KAJ5189500.1"/>
    <property type="molecule type" value="Genomic_DNA"/>
</dbReference>
<feature type="transmembrane region" description="Helical" evidence="6">
    <location>
        <begin position="45"/>
        <end position="69"/>
    </location>
</feature>
<evidence type="ECO:0000313" key="8">
    <source>
        <dbReference type="EMBL" id="KAJ5189500.1"/>
    </source>
</evidence>
<feature type="transmembrane region" description="Helical" evidence="6">
    <location>
        <begin position="266"/>
        <end position="289"/>
    </location>
</feature>
<dbReference type="GO" id="GO:0016020">
    <property type="term" value="C:membrane"/>
    <property type="evidence" value="ECO:0007669"/>
    <property type="project" value="UniProtKB-SubCell"/>
</dbReference>
<proteinExistence type="inferred from homology"/>
<evidence type="ECO:0000256" key="4">
    <source>
        <dbReference type="ARBA" id="ARBA00023136"/>
    </source>
</evidence>
<accession>A0A9W9J357</accession>
<feature type="transmembrane region" description="Helical" evidence="6">
    <location>
        <begin position="164"/>
        <end position="185"/>
    </location>
</feature>
<comment type="subcellular location">
    <subcellularLocation>
        <location evidence="1">Membrane</location>
        <topology evidence="1">Multi-pass membrane protein</topology>
    </subcellularLocation>
</comment>
<feature type="transmembrane region" description="Helical" evidence="6">
    <location>
        <begin position="123"/>
        <end position="144"/>
    </location>
</feature>
<dbReference type="Pfam" id="PF20684">
    <property type="entry name" value="Fung_rhodopsin"/>
    <property type="match status" value="1"/>
</dbReference>
<evidence type="ECO:0000256" key="6">
    <source>
        <dbReference type="SAM" id="Phobius"/>
    </source>
</evidence>
<reference evidence="8" key="1">
    <citation type="submission" date="2022-11" db="EMBL/GenBank/DDBJ databases">
        <authorList>
            <person name="Petersen C."/>
        </authorList>
    </citation>
    <scope>NUCLEOTIDE SEQUENCE</scope>
    <source>
        <strain evidence="8">IBT 16849</strain>
    </source>
</reference>
<dbReference type="Proteomes" id="UP001150879">
    <property type="component" value="Unassembled WGS sequence"/>
</dbReference>
<evidence type="ECO:0000313" key="9">
    <source>
        <dbReference type="Proteomes" id="UP001150879"/>
    </source>
</evidence>
<feature type="transmembrane region" description="Helical" evidence="6">
    <location>
        <begin position="89"/>
        <end position="111"/>
    </location>
</feature>
<dbReference type="PANTHER" id="PTHR33048:SF47">
    <property type="entry name" value="INTEGRAL MEMBRANE PROTEIN-RELATED"/>
    <property type="match status" value="1"/>
</dbReference>
<protein>
    <recommendedName>
        <fullName evidence="7">Rhodopsin domain-containing protein</fullName>
    </recommendedName>
</protein>
<keyword evidence="4 6" id="KW-0472">Membrane</keyword>
<evidence type="ECO:0000256" key="2">
    <source>
        <dbReference type="ARBA" id="ARBA00022692"/>
    </source>
</evidence>